<evidence type="ECO:0000256" key="1">
    <source>
        <dbReference type="SAM" id="Coils"/>
    </source>
</evidence>
<proteinExistence type="predicted"/>
<evidence type="ECO:0000313" key="2">
    <source>
        <dbReference type="EMBL" id="KAJ5066562.1"/>
    </source>
</evidence>
<feature type="coiled-coil region" evidence="1">
    <location>
        <begin position="121"/>
        <end position="148"/>
    </location>
</feature>
<gene>
    <name evidence="2" type="ORF">M0811_13499</name>
</gene>
<keyword evidence="3" id="KW-1185">Reference proteome</keyword>
<reference evidence="2" key="1">
    <citation type="submission" date="2022-10" db="EMBL/GenBank/DDBJ databases">
        <title>Novel sulphate-reducing endosymbionts in the free-living metamonad Anaeramoeba.</title>
        <authorList>
            <person name="Jerlstrom-Hultqvist J."/>
            <person name="Cepicka I."/>
            <person name="Gallot-Lavallee L."/>
            <person name="Salas-Leiva D."/>
            <person name="Curtis B.A."/>
            <person name="Zahonova K."/>
            <person name="Pipaliya S."/>
            <person name="Dacks J."/>
            <person name="Roger A.J."/>
        </authorList>
    </citation>
    <scope>NUCLEOTIDE SEQUENCE</scope>
    <source>
        <strain evidence="2">BMAN</strain>
    </source>
</reference>
<accession>A0A9Q0L5A8</accession>
<protein>
    <submittedName>
        <fullName evidence="2">Uncharacterized protein</fullName>
    </submittedName>
</protein>
<name>A0A9Q0L5A8_ANAIG</name>
<dbReference type="AlphaFoldDB" id="A0A9Q0L5A8"/>
<dbReference type="Proteomes" id="UP001149090">
    <property type="component" value="Unassembled WGS sequence"/>
</dbReference>
<keyword evidence="1" id="KW-0175">Coiled coil</keyword>
<sequence>MEKKDLNSKIISLQISQAFDIIFEDINQEYKKNLSKIEEEKNKIKIYQHFLNCFLKKMQMIIRNSSKIEFISNSSIYSDLIEEFKNKIQSFNSKIPNNQFYDLFKPNFEKISIKFNFKEKCSKNEFIIKELEKKNQKLKKENESYKKIARISK</sequence>
<organism evidence="2 3">
    <name type="scientific">Anaeramoeba ignava</name>
    <name type="common">Anaerobic marine amoeba</name>
    <dbReference type="NCBI Taxonomy" id="1746090"/>
    <lineage>
        <taxon>Eukaryota</taxon>
        <taxon>Metamonada</taxon>
        <taxon>Anaeramoebidae</taxon>
        <taxon>Anaeramoeba</taxon>
    </lineage>
</organism>
<evidence type="ECO:0000313" key="3">
    <source>
        <dbReference type="Proteomes" id="UP001149090"/>
    </source>
</evidence>
<comment type="caution">
    <text evidence="2">The sequence shown here is derived from an EMBL/GenBank/DDBJ whole genome shotgun (WGS) entry which is preliminary data.</text>
</comment>
<dbReference type="EMBL" id="JAPDFW010000140">
    <property type="protein sequence ID" value="KAJ5066562.1"/>
    <property type="molecule type" value="Genomic_DNA"/>
</dbReference>